<keyword evidence="4 5" id="KW-0206">Cytoskeleton</keyword>
<feature type="domain" description="Gamma tubulin complex component protein N-terminal" evidence="7">
    <location>
        <begin position="262"/>
        <end position="547"/>
    </location>
</feature>
<dbReference type="GO" id="GO:0007020">
    <property type="term" value="P:microtubule nucleation"/>
    <property type="evidence" value="ECO:0007669"/>
    <property type="project" value="InterPro"/>
</dbReference>
<organism evidence="8 9">
    <name type="scientific">Phyllotreta striolata</name>
    <name type="common">Striped flea beetle</name>
    <name type="synonym">Crioceris striolata</name>
    <dbReference type="NCBI Taxonomy" id="444603"/>
    <lineage>
        <taxon>Eukaryota</taxon>
        <taxon>Metazoa</taxon>
        <taxon>Ecdysozoa</taxon>
        <taxon>Arthropoda</taxon>
        <taxon>Hexapoda</taxon>
        <taxon>Insecta</taxon>
        <taxon>Pterygota</taxon>
        <taxon>Neoptera</taxon>
        <taxon>Endopterygota</taxon>
        <taxon>Coleoptera</taxon>
        <taxon>Polyphaga</taxon>
        <taxon>Cucujiformia</taxon>
        <taxon>Chrysomeloidea</taxon>
        <taxon>Chrysomelidae</taxon>
        <taxon>Galerucinae</taxon>
        <taxon>Alticini</taxon>
        <taxon>Phyllotreta</taxon>
    </lineage>
</organism>
<evidence type="ECO:0000313" key="9">
    <source>
        <dbReference type="Proteomes" id="UP001153712"/>
    </source>
</evidence>
<dbReference type="EMBL" id="OU900094">
    <property type="protein sequence ID" value="CAG9853558.1"/>
    <property type="molecule type" value="Genomic_DNA"/>
</dbReference>
<dbReference type="AlphaFoldDB" id="A0A9N9TGU8"/>
<dbReference type="InterPro" id="IPR042241">
    <property type="entry name" value="GCP_C_sf"/>
</dbReference>
<evidence type="ECO:0000313" key="8">
    <source>
        <dbReference type="EMBL" id="CAG9853558.1"/>
    </source>
</evidence>
<evidence type="ECO:0000256" key="2">
    <source>
        <dbReference type="ARBA" id="ARBA00022490"/>
    </source>
</evidence>
<dbReference type="GO" id="GO:0000278">
    <property type="term" value="P:mitotic cell cycle"/>
    <property type="evidence" value="ECO:0007669"/>
    <property type="project" value="TreeGrafter"/>
</dbReference>
<evidence type="ECO:0000256" key="4">
    <source>
        <dbReference type="ARBA" id="ARBA00023212"/>
    </source>
</evidence>
<dbReference type="GO" id="GO:0051321">
    <property type="term" value="P:meiotic cell cycle"/>
    <property type="evidence" value="ECO:0007669"/>
    <property type="project" value="TreeGrafter"/>
</dbReference>
<name>A0A9N9TGU8_PHYSR</name>
<dbReference type="InterPro" id="IPR007259">
    <property type="entry name" value="GCP"/>
</dbReference>
<proteinExistence type="inferred from homology"/>
<dbReference type="Pfam" id="PF04130">
    <property type="entry name" value="GCP_C_terminal"/>
    <property type="match status" value="1"/>
</dbReference>
<sequence length="952" mass="111949">MARPLSSDISEGLKELIINITGYKEGSSRFNSTQKQIHEKLRKSDTMYFLNKTEVDRSIAGMAEKFQFHGFFSQANVLLEAYKGYITENISGSELISHLNVVKFLLCMSERPTYKFLDRFQDFEVKKQIEEEEIDWGEYLKEGIEYTVPSIDNESDISDSSSIHDEIDTQEDIEIHKTFKDKPTIIDEYERDVIVNLRANREELFNTIQHTWYNTQHFHDAPVSDRREGNIGIMWDSFLEKQTMGLIDINKKTVISEYKVLREILWQLWDMHASSVFYWKRNHLEIRDNVTISSTRAINFQDFLHNQIMPYIKLLDFFKEFSSSLLIKDELSTTGIPQTYKSYTNGIRNLIKPIYKELSKLENKIREQETTYTLLNLTCDLRAILEPLVLVKKIHDYATIDINNQSNIVCVCSLLARLHLSLRYSSNKLDQDLKITLYIETLYYYLTVIDMWLMKNDLTDYTQEFLIFNNNTNRVRNSLSDSISSAMNDHYNLNFDVVEEIDEKIKEDGILKIITTSVIQIGRNLHFLRLLGDYSVIQEQKETIFEEFVRKTLEELCTIFGQDPKDVTFDEQDISEDNATPKTPIICPDDCNKLNEMDNLENLVDTSDGFLMLAFRDFLKPPNKITKPDKCSLYDKISKITKTSFLITNFFEKILNDILKQRFAVSCIRVKNLLIEHHMLEKKFQFLRHVYMFADNIIFEFYRRFFEKVNAGNKNWGNDLWLTSHLQDIIMDIYPEFYDRCLVVVRKNWTNCGDSLEACDTISIKMDIKWPLNIIITDAQMSVYRETFDFILKIKWALYTLNHLSFSDLSPKDPSKKHKCRANAYINTRLMYLRFALINLLNGIHHYLFSFVFAKCVRKFELDFEKANDLFSIVSSHADFVAEIGKLAREIRRCGRKGTAFDGVTKCIVQLKSMWENINTVTPLKLYEIYRNYRVSFDAINPIISPQYLFDF</sequence>
<dbReference type="Gene3D" id="1.20.120.1900">
    <property type="entry name" value="Gamma-tubulin complex, C-terminal domain"/>
    <property type="match status" value="1"/>
</dbReference>
<dbReference type="CDD" id="cd22572">
    <property type="entry name" value="GCP5_NTD"/>
    <property type="match status" value="1"/>
</dbReference>
<feature type="domain" description="Gamma tubulin complex component C-terminal" evidence="6">
    <location>
        <begin position="754"/>
        <end position="884"/>
    </location>
</feature>
<evidence type="ECO:0000256" key="3">
    <source>
        <dbReference type="ARBA" id="ARBA00022701"/>
    </source>
</evidence>
<gene>
    <name evidence="8" type="ORF">PHYEVI_LOCUS33</name>
</gene>
<keyword evidence="3 5" id="KW-0493">Microtubule</keyword>
<evidence type="ECO:0000259" key="6">
    <source>
        <dbReference type="Pfam" id="PF04130"/>
    </source>
</evidence>
<dbReference type="InterPro" id="IPR041470">
    <property type="entry name" value="GCP_N"/>
</dbReference>
<reference evidence="8" key="1">
    <citation type="submission" date="2022-01" db="EMBL/GenBank/DDBJ databases">
        <authorList>
            <person name="King R."/>
        </authorList>
    </citation>
    <scope>NUCLEOTIDE SEQUENCE</scope>
</reference>
<dbReference type="PANTHER" id="PTHR19302">
    <property type="entry name" value="GAMMA TUBULIN COMPLEX PROTEIN"/>
    <property type="match status" value="1"/>
</dbReference>
<comment type="subcellular location">
    <subcellularLocation>
        <location evidence="5">Cytoplasm</location>
        <location evidence="5">Cytoskeleton</location>
        <location evidence="5">Microtubule organizing center</location>
    </subcellularLocation>
</comment>
<dbReference type="GO" id="GO:0000930">
    <property type="term" value="C:gamma-tubulin complex"/>
    <property type="evidence" value="ECO:0007669"/>
    <property type="project" value="TreeGrafter"/>
</dbReference>
<comment type="similarity">
    <text evidence="1 5">Belongs to the TUBGCP family.</text>
</comment>
<dbReference type="PANTHER" id="PTHR19302:SF33">
    <property type="entry name" value="GAMMA-TUBULIN COMPLEX COMPONENT 5"/>
    <property type="match status" value="1"/>
</dbReference>
<keyword evidence="9" id="KW-1185">Reference proteome</keyword>
<dbReference type="InterPro" id="IPR040457">
    <property type="entry name" value="GCP_C"/>
</dbReference>
<dbReference type="GO" id="GO:0000922">
    <property type="term" value="C:spindle pole"/>
    <property type="evidence" value="ECO:0007669"/>
    <property type="project" value="InterPro"/>
</dbReference>
<keyword evidence="2 5" id="KW-0963">Cytoplasm</keyword>
<dbReference type="OrthoDB" id="66546at2759"/>
<dbReference type="GO" id="GO:0031122">
    <property type="term" value="P:cytoplasmic microtubule organization"/>
    <property type="evidence" value="ECO:0007669"/>
    <property type="project" value="TreeGrafter"/>
</dbReference>
<dbReference type="Pfam" id="PF17681">
    <property type="entry name" value="GCP_N_terminal"/>
    <property type="match status" value="1"/>
</dbReference>
<dbReference type="GO" id="GO:0043015">
    <property type="term" value="F:gamma-tubulin binding"/>
    <property type="evidence" value="ECO:0007669"/>
    <property type="project" value="InterPro"/>
</dbReference>
<dbReference type="GO" id="GO:0051225">
    <property type="term" value="P:spindle assembly"/>
    <property type="evidence" value="ECO:0007669"/>
    <property type="project" value="TreeGrafter"/>
</dbReference>
<accession>A0A9N9TGU8</accession>
<evidence type="ECO:0000259" key="7">
    <source>
        <dbReference type="Pfam" id="PF17681"/>
    </source>
</evidence>
<dbReference type="GO" id="GO:0005874">
    <property type="term" value="C:microtubule"/>
    <property type="evidence" value="ECO:0007669"/>
    <property type="project" value="UniProtKB-KW"/>
</dbReference>
<dbReference type="Proteomes" id="UP001153712">
    <property type="component" value="Chromosome 1"/>
</dbReference>
<protein>
    <recommendedName>
        <fullName evidence="5">Gamma-tubulin complex component</fullName>
    </recommendedName>
</protein>
<dbReference type="GO" id="GO:0051011">
    <property type="term" value="F:microtubule minus-end binding"/>
    <property type="evidence" value="ECO:0007669"/>
    <property type="project" value="TreeGrafter"/>
</dbReference>
<evidence type="ECO:0000256" key="5">
    <source>
        <dbReference type="RuleBase" id="RU363050"/>
    </source>
</evidence>
<evidence type="ECO:0000256" key="1">
    <source>
        <dbReference type="ARBA" id="ARBA00010337"/>
    </source>
</evidence>
<dbReference type="InterPro" id="IPR059169">
    <property type="entry name" value="GCP5_N_ext"/>
</dbReference>